<protein>
    <submittedName>
        <fullName evidence="1">Glutamate racemase</fullName>
        <ecNumber evidence="1">5.1.1.3</ecNumber>
    </submittedName>
</protein>
<dbReference type="Proteomes" id="UP000005868">
    <property type="component" value="Chromosome"/>
</dbReference>
<proteinExistence type="predicted"/>
<dbReference type="EC" id="5.1.1.3" evidence="1"/>
<organism evidence="1 2">
    <name type="scientific">Thermovirga lienii (strain ATCC BAA-1197 / DSM 17291 / Cas60314)</name>
    <dbReference type="NCBI Taxonomy" id="580340"/>
    <lineage>
        <taxon>Bacteria</taxon>
        <taxon>Thermotogati</taxon>
        <taxon>Synergistota</taxon>
        <taxon>Synergistia</taxon>
        <taxon>Synergistales</taxon>
        <taxon>Thermovirgaceae</taxon>
        <taxon>Thermovirga</taxon>
    </lineage>
</organism>
<keyword evidence="2" id="KW-1185">Reference proteome</keyword>
<dbReference type="KEGG" id="tli:Tlie_0155"/>
<dbReference type="AlphaFoldDB" id="G7V5Z6"/>
<name>G7V5Z6_THELD</name>
<dbReference type="NCBIfam" id="NF005679">
    <property type="entry name" value="PRK07475.1"/>
    <property type="match status" value="1"/>
</dbReference>
<evidence type="ECO:0000313" key="1">
    <source>
        <dbReference type="EMBL" id="AER65901.1"/>
    </source>
</evidence>
<dbReference type="OrthoDB" id="1676875at2"/>
<reference evidence="2" key="1">
    <citation type="submission" date="2011-10" db="EMBL/GenBank/DDBJ databases">
        <title>The complete genome of chromosome of Thermovirga lienii DSM 17291.</title>
        <authorList>
            <consortium name="US DOE Joint Genome Institute (JGI-PGF)"/>
            <person name="Lucas S."/>
            <person name="Copeland A."/>
            <person name="Lapidus A."/>
            <person name="Glavina del Rio T."/>
            <person name="Dalin E."/>
            <person name="Tice H."/>
            <person name="Bruce D."/>
            <person name="Goodwin L."/>
            <person name="Pitluck S."/>
            <person name="Peters L."/>
            <person name="Mikhailova N."/>
            <person name="Saunders E."/>
            <person name="Kyrpides N."/>
            <person name="Mavromatis K."/>
            <person name="Ivanova N."/>
            <person name="Last F.I."/>
            <person name="Brettin T."/>
            <person name="Detter J.C."/>
            <person name="Han C."/>
            <person name="Larimer F."/>
            <person name="Land M."/>
            <person name="Hauser L."/>
            <person name="Markowitz V."/>
            <person name="Cheng J.-F."/>
            <person name="Hugenholtz P."/>
            <person name="Woyke T."/>
            <person name="Wu D."/>
            <person name="Spring S."/>
            <person name="Schroeder M."/>
            <person name="Brambilla E.-M."/>
            <person name="Klenk H.-P."/>
            <person name="Eisen J.A."/>
        </authorList>
    </citation>
    <scope>NUCLEOTIDE SEQUENCE [LARGE SCALE GENOMIC DNA]</scope>
    <source>
        <strain evidence="2">ATCC BAA-1197 / DSM 17291 / Cas60314</strain>
    </source>
</reference>
<gene>
    <name evidence="1" type="ordered locus">Tlie_0155</name>
</gene>
<accession>G7V5Z6</accession>
<dbReference type="HOGENOM" id="CLU_093553_0_0_0"/>
<dbReference type="EMBL" id="CP003096">
    <property type="protein sequence ID" value="AER65901.1"/>
    <property type="molecule type" value="Genomic_DNA"/>
</dbReference>
<keyword evidence="1" id="KW-0413">Isomerase</keyword>
<reference evidence="1 2" key="2">
    <citation type="journal article" date="2012" name="Stand. Genomic Sci.">
        <title>Genome sequence of the moderately thermophilic, amino-acid-degrading and sulfur-reducing bacterium Thermovirga lienii type strain (Cas60314(T)).</title>
        <authorList>
            <person name="Goker M."/>
            <person name="Saunders E."/>
            <person name="Lapidus A."/>
            <person name="Nolan M."/>
            <person name="Lucas S."/>
            <person name="Hammon N."/>
            <person name="Deshpande S."/>
            <person name="Cheng J.F."/>
            <person name="Han C."/>
            <person name="Tapia R."/>
            <person name="Goodwin L.A."/>
            <person name="Pitluck S."/>
            <person name="Liolios K."/>
            <person name="Mavromatis K."/>
            <person name="Pagani I."/>
            <person name="Ivanova N."/>
            <person name="Mikhailova N."/>
            <person name="Pati A."/>
            <person name="Chen A."/>
            <person name="Palaniappan K."/>
            <person name="Land M."/>
            <person name="Chang Y.J."/>
            <person name="Jeffries C.D."/>
            <person name="Brambilla E.M."/>
            <person name="Rohde M."/>
            <person name="Spring S."/>
            <person name="Detter J.C."/>
            <person name="Woyke T."/>
            <person name="Bristow J."/>
            <person name="Eisen J.A."/>
            <person name="Markowitz V."/>
            <person name="Hugenholtz P."/>
            <person name="Kyrpides N.C."/>
            <person name="Klenk H.P."/>
        </authorList>
    </citation>
    <scope>NUCLEOTIDE SEQUENCE [LARGE SCALE GENOMIC DNA]</scope>
    <source>
        <strain evidence="2">ATCC BAA-1197 / DSM 17291 / Cas60314</strain>
    </source>
</reference>
<dbReference type="eggNOG" id="COG0796">
    <property type="taxonomic scope" value="Bacteria"/>
</dbReference>
<dbReference type="GO" id="GO:0008881">
    <property type="term" value="F:glutamate racemase activity"/>
    <property type="evidence" value="ECO:0007669"/>
    <property type="project" value="UniProtKB-EC"/>
</dbReference>
<sequence length="238" mass="26625">MTNTTEKPRIGILCWEAGQSPRGLEQLETLKGNSTNPDTYDFPVRFCKVKGANIETILENPCRKVMERMIEEAQKMVKEGVKAITTSCGFNAIFQRELTDSLDVPVFTSSLLQVPMVFHTLGRNKHIGVITAKKAALREEHLRAVGITSEMPVEIFGMEECPEWNKIFIAPNEDVDLDVIREEVVSTAVKAVKENPKIGAFVLECTDLPPFAQRIREVTGKPVFDFVTLVNYINSAIP</sequence>
<evidence type="ECO:0000313" key="2">
    <source>
        <dbReference type="Proteomes" id="UP000005868"/>
    </source>
</evidence>
<dbReference type="STRING" id="580340.Tlie_0155"/>